<gene>
    <name evidence="1" type="primary">ENPP7</name>
    <name evidence="1" type="ORF">DSO57_1025539</name>
</gene>
<protein>
    <submittedName>
        <fullName evidence="1">Ectonucleotide pyrophosphatase/phosphodiesterase member 7</fullName>
        <ecNumber evidence="1">3.1.4.12</ecNumber>
    </submittedName>
</protein>
<keyword evidence="1" id="KW-0378">Hydrolase</keyword>
<keyword evidence="2" id="KW-1185">Reference proteome</keyword>
<proteinExistence type="predicted"/>
<name>A0ACC2UMC2_9FUNG</name>
<reference evidence="1" key="1">
    <citation type="submission" date="2022-04" db="EMBL/GenBank/DDBJ databases">
        <title>Genome of the entomopathogenic fungus Entomophthora muscae.</title>
        <authorList>
            <person name="Elya C."/>
            <person name="Lovett B.R."/>
            <person name="Lee E."/>
            <person name="Macias A.M."/>
            <person name="Hajek A.E."/>
            <person name="De Bivort B.L."/>
            <person name="Kasson M.T."/>
            <person name="De Fine Licht H.H."/>
            <person name="Stajich J.E."/>
        </authorList>
    </citation>
    <scope>NUCLEOTIDE SEQUENCE</scope>
    <source>
        <strain evidence="1">Berkeley</strain>
    </source>
</reference>
<evidence type="ECO:0000313" key="2">
    <source>
        <dbReference type="Proteomes" id="UP001165960"/>
    </source>
</evidence>
<organism evidence="1 2">
    <name type="scientific">Entomophthora muscae</name>
    <dbReference type="NCBI Taxonomy" id="34485"/>
    <lineage>
        <taxon>Eukaryota</taxon>
        <taxon>Fungi</taxon>
        <taxon>Fungi incertae sedis</taxon>
        <taxon>Zoopagomycota</taxon>
        <taxon>Entomophthoromycotina</taxon>
        <taxon>Entomophthoromycetes</taxon>
        <taxon>Entomophthorales</taxon>
        <taxon>Entomophthoraceae</taxon>
        <taxon>Entomophthora</taxon>
    </lineage>
</organism>
<evidence type="ECO:0000313" key="1">
    <source>
        <dbReference type="EMBL" id="KAJ9088193.1"/>
    </source>
</evidence>
<dbReference type="EMBL" id="QTSX02000144">
    <property type="protein sequence ID" value="KAJ9088193.1"/>
    <property type="molecule type" value="Genomic_DNA"/>
</dbReference>
<dbReference type="EC" id="3.1.4.12" evidence="1"/>
<accession>A0ACC2UMC2</accession>
<sequence length="81" mass="9089">MLRECLQCARYSMGARKYPLQPMEVLYPFEKVALDTGHVTMASGQKEYFLVAVDLFTKGIKVKAVQRKNGEDYIGSGAALR</sequence>
<comment type="caution">
    <text evidence="1">The sequence shown here is derived from an EMBL/GenBank/DDBJ whole genome shotgun (WGS) entry which is preliminary data.</text>
</comment>
<dbReference type="Proteomes" id="UP001165960">
    <property type="component" value="Unassembled WGS sequence"/>
</dbReference>